<evidence type="ECO:0000259" key="1">
    <source>
        <dbReference type="SMART" id="SM00858"/>
    </source>
</evidence>
<dbReference type="SMART" id="SM00858">
    <property type="entry name" value="SAF"/>
    <property type="match status" value="1"/>
</dbReference>
<dbReference type="Pfam" id="PF16976">
    <property type="entry name" value="RcpC"/>
    <property type="match status" value="1"/>
</dbReference>
<gene>
    <name evidence="2" type="ORF">ABENE_05210</name>
</gene>
<name>V4Q798_9CAUL</name>
<sequence length="317" mass="32220">MKTSRYAVFGLAAVAALILAFLVRGMIAGKGSHEAAASVQAPPPQPTTRVLVAAHDLPAGTRIADADLMWQDWPVSTLNPAYIVEGGTVLAATTPAGAPAAGTEDAAVKGDAPKGQAVAKKTNDIVQAVTDKVAPSPTKEAYVGGVVRENILANEPIIDAKIVRADEGGFMAVMLSPGMRALAVPVSVDNTAGGFILPGDRVDILVTHQRPSANGGPAVDSVQPVLRNIRVLAIDQQVAAEEGKQSVIGATATLEVAPADGQIVTLAKASGTLSLMLRSYADAGGPSGAVSAAPTGAGDQTVRVFRPGQTTEVMVSR</sequence>
<dbReference type="EMBL" id="AWGB01000007">
    <property type="protein sequence ID" value="ESQ93720.1"/>
    <property type="molecule type" value="Genomic_DNA"/>
</dbReference>
<dbReference type="NCBIfam" id="TIGR03177">
    <property type="entry name" value="pilus_cpaB"/>
    <property type="match status" value="1"/>
</dbReference>
<proteinExistence type="predicted"/>
<dbReference type="OrthoDB" id="163768at2"/>
<dbReference type="STRING" id="1121022.GCA_000376105_02079"/>
<reference evidence="2 3" key="1">
    <citation type="journal article" date="2014" name="Nature">
        <title>Sequential evolution of bacterial morphology by co-option of a developmental regulator.</title>
        <authorList>
            <person name="Jiang C."/>
            <person name="Brown P.J."/>
            <person name="Ducret A."/>
            <person name="Brun Y.V."/>
        </authorList>
    </citation>
    <scope>NUCLEOTIDE SEQUENCE [LARGE SCALE GENOMIC DNA]</scope>
    <source>
        <strain evidence="2 3">DSM 16100</strain>
    </source>
</reference>
<evidence type="ECO:0000313" key="3">
    <source>
        <dbReference type="Proteomes" id="UP000017837"/>
    </source>
</evidence>
<dbReference type="InterPro" id="IPR013974">
    <property type="entry name" value="SAF"/>
</dbReference>
<keyword evidence="3" id="KW-1185">Reference proteome</keyword>
<dbReference type="RefSeq" id="WP_018081743.1">
    <property type="nucleotide sequence ID" value="NZ_AQWM01000007.1"/>
</dbReference>
<dbReference type="InterPro" id="IPR017592">
    <property type="entry name" value="Pilus_assmbl_Flp-typ_CpaB"/>
</dbReference>
<comment type="caution">
    <text evidence="2">The sequence shown here is derived from an EMBL/GenBank/DDBJ whole genome shotgun (WGS) entry which is preliminary data.</text>
</comment>
<dbReference type="Proteomes" id="UP000017837">
    <property type="component" value="Unassembled WGS sequence"/>
</dbReference>
<dbReference type="AlphaFoldDB" id="V4Q798"/>
<dbReference type="CDD" id="cd11614">
    <property type="entry name" value="SAF_CpaB_FlgA_like"/>
    <property type="match status" value="1"/>
</dbReference>
<dbReference type="InterPro" id="IPR031571">
    <property type="entry name" value="RcpC_dom"/>
</dbReference>
<dbReference type="PATRIC" id="fig|1121022.4.peg.1036"/>
<evidence type="ECO:0000313" key="2">
    <source>
        <dbReference type="EMBL" id="ESQ93720.1"/>
    </source>
</evidence>
<accession>V4Q798</accession>
<feature type="domain" description="SAF" evidence="1">
    <location>
        <begin position="48"/>
        <end position="163"/>
    </location>
</feature>
<protein>
    <recommendedName>
        <fullName evidence="1">SAF domain-containing protein</fullName>
    </recommendedName>
</protein>
<dbReference type="Pfam" id="PF08666">
    <property type="entry name" value="SAF"/>
    <property type="match status" value="1"/>
</dbReference>
<organism evidence="2 3">
    <name type="scientific">Asticcacaulis benevestitus DSM 16100 = ATCC BAA-896</name>
    <dbReference type="NCBI Taxonomy" id="1121022"/>
    <lineage>
        <taxon>Bacteria</taxon>
        <taxon>Pseudomonadati</taxon>
        <taxon>Pseudomonadota</taxon>
        <taxon>Alphaproteobacteria</taxon>
        <taxon>Caulobacterales</taxon>
        <taxon>Caulobacteraceae</taxon>
        <taxon>Asticcacaulis</taxon>
    </lineage>
</organism>
<dbReference type="eggNOG" id="COG3745">
    <property type="taxonomic scope" value="Bacteria"/>
</dbReference>